<evidence type="ECO:0000313" key="4">
    <source>
        <dbReference type="Proteomes" id="UP000324222"/>
    </source>
</evidence>
<accession>A0A5B7GZ41</accession>
<name>A0A5B7GZ41_PORTR</name>
<dbReference type="Pfam" id="PF01607">
    <property type="entry name" value="CBM_14"/>
    <property type="match status" value="2"/>
</dbReference>
<evidence type="ECO:0000313" key="3">
    <source>
        <dbReference type="EMBL" id="MPC62337.1"/>
    </source>
</evidence>
<evidence type="ECO:0000256" key="1">
    <source>
        <dbReference type="SAM" id="SignalP"/>
    </source>
</evidence>
<dbReference type="OrthoDB" id="6358444at2759"/>
<dbReference type="EMBL" id="VSRR010019554">
    <property type="protein sequence ID" value="MPC62337.1"/>
    <property type="molecule type" value="Genomic_DNA"/>
</dbReference>
<comment type="caution">
    <text evidence="3">The sequence shown here is derived from an EMBL/GenBank/DDBJ whole genome shotgun (WGS) entry which is preliminary data.</text>
</comment>
<dbReference type="Gene3D" id="2.170.140.10">
    <property type="entry name" value="Chitin binding domain"/>
    <property type="match status" value="1"/>
</dbReference>
<dbReference type="Proteomes" id="UP000324222">
    <property type="component" value="Unassembled WGS sequence"/>
</dbReference>
<feature type="chain" id="PRO_5022852736" evidence="1">
    <location>
        <begin position="19"/>
        <end position="278"/>
    </location>
</feature>
<sequence length="278" mass="30169">MLRITSLLLLLSLQAISGTKLKNVRANCDPDCSTAKDGDRVENPKDCHTYYVCFSNHAMGPVDCPDGQFFNSTAGNCVANGPVECKPSCGGGSCTYECNDPSIPFRADRYDCSTYHDCASGAMMRCDKDKPFFNGEACQTDESKCCHCKPYCYTDDKGHLVMDPTDCTKYYLCLDNNTIPDASGRCSTGNFDPFTQKCSLSTPCLTFCANVVKPDGCIHTYTCQKTGKFAACPHKCTQDYFHCLAADIGSVVAATSCTGDYVFHPNLGYCVVPTACSL</sequence>
<dbReference type="SMART" id="SM00494">
    <property type="entry name" value="ChtBD2"/>
    <property type="match status" value="3"/>
</dbReference>
<gene>
    <name evidence="3" type="primary">PE44</name>
    <name evidence="3" type="ORF">E2C01_056421</name>
</gene>
<dbReference type="InterPro" id="IPR036508">
    <property type="entry name" value="Chitin-bd_dom_sf"/>
</dbReference>
<feature type="domain" description="Chitin-binding type-2" evidence="2">
    <location>
        <begin position="149"/>
        <end position="206"/>
    </location>
</feature>
<dbReference type="AlphaFoldDB" id="A0A5B7GZ41"/>
<dbReference type="GO" id="GO:0008061">
    <property type="term" value="F:chitin binding"/>
    <property type="evidence" value="ECO:0007669"/>
    <property type="project" value="InterPro"/>
</dbReference>
<dbReference type="GO" id="GO:0005576">
    <property type="term" value="C:extracellular region"/>
    <property type="evidence" value="ECO:0007669"/>
    <property type="project" value="InterPro"/>
</dbReference>
<protein>
    <submittedName>
        <fullName evidence="3">Peritrophin-44</fullName>
    </submittedName>
</protein>
<proteinExistence type="predicted"/>
<dbReference type="PROSITE" id="PS50940">
    <property type="entry name" value="CHIT_BIND_II"/>
    <property type="match status" value="2"/>
</dbReference>
<dbReference type="SUPFAM" id="SSF57625">
    <property type="entry name" value="Invertebrate chitin-binding proteins"/>
    <property type="match status" value="1"/>
</dbReference>
<keyword evidence="1" id="KW-0732">Signal</keyword>
<organism evidence="3 4">
    <name type="scientific">Portunus trituberculatus</name>
    <name type="common">Swimming crab</name>
    <name type="synonym">Neptunus trituberculatus</name>
    <dbReference type="NCBI Taxonomy" id="210409"/>
    <lineage>
        <taxon>Eukaryota</taxon>
        <taxon>Metazoa</taxon>
        <taxon>Ecdysozoa</taxon>
        <taxon>Arthropoda</taxon>
        <taxon>Crustacea</taxon>
        <taxon>Multicrustacea</taxon>
        <taxon>Malacostraca</taxon>
        <taxon>Eumalacostraca</taxon>
        <taxon>Eucarida</taxon>
        <taxon>Decapoda</taxon>
        <taxon>Pleocyemata</taxon>
        <taxon>Brachyura</taxon>
        <taxon>Eubrachyura</taxon>
        <taxon>Portunoidea</taxon>
        <taxon>Portunidae</taxon>
        <taxon>Portuninae</taxon>
        <taxon>Portunus</taxon>
    </lineage>
</organism>
<keyword evidence="4" id="KW-1185">Reference proteome</keyword>
<reference evidence="3 4" key="1">
    <citation type="submission" date="2019-05" db="EMBL/GenBank/DDBJ databases">
        <title>Another draft genome of Portunus trituberculatus and its Hox gene families provides insights of decapod evolution.</title>
        <authorList>
            <person name="Jeong J.-H."/>
            <person name="Song I."/>
            <person name="Kim S."/>
            <person name="Choi T."/>
            <person name="Kim D."/>
            <person name="Ryu S."/>
            <person name="Kim W."/>
        </authorList>
    </citation>
    <scope>NUCLEOTIDE SEQUENCE [LARGE SCALE GENOMIC DNA]</scope>
    <source>
        <tissue evidence="3">Muscle</tissue>
    </source>
</reference>
<dbReference type="InterPro" id="IPR002557">
    <property type="entry name" value="Chitin-bd_dom"/>
</dbReference>
<evidence type="ECO:0000259" key="2">
    <source>
        <dbReference type="PROSITE" id="PS50940"/>
    </source>
</evidence>
<feature type="domain" description="Chitin-binding type-2" evidence="2">
    <location>
        <begin position="29"/>
        <end position="87"/>
    </location>
</feature>
<feature type="signal peptide" evidence="1">
    <location>
        <begin position="1"/>
        <end position="18"/>
    </location>
</feature>